<evidence type="ECO:0000313" key="3">
    <source>
        <dbReference type="EMBL" id="KAH3675151.1"/>
    </source>
</evidence>
<proteinExistence type="predicted"/>
<keyword evidence="2" id="KW-0812">Transmembrane</keyword>
<keyword evidence="4" id="KW-1185">Reference proteome</keyword>
<dbReference type="OrthoDB" id="4073891at2759"/>
<comment type="caution">
    <text evidence="3">The sequence shown here is derived from an EMBL/GenBank/DDBJ whole genome shotgun (WGS) entry which is preliminary data.</text>
</comment>
<reference evidence="3" key="1">
    <citation type="journal article" date="2021" name="Open Biol.">
        <title>Shared evolutionary footprints suggest mitochondrial oxidative damage underlies multiple complex I losses in fungi.</title>
        <authorList>
            <person name="Schikora-Tamarit M.A."/>
            <person name="Marcet-Houben M."/>
            <person name="Nosek J."/>
            <person name="Gabaldon T."/>
        </authorList>
    </citation>
    <scope>NUCLEOTIDE SEQUENCE</scope>
    <source>
        <strain evidence="3">CBS6341</strain>
    </source>
</reference>
<feature type="transmembrane region" description="Helical" evidence="2">
    <location>
        <begin position="208"/>
        <end position="231"/>
    </location>
</feature>
<feature type="compositionally biased region" description="Polar residues" evidence="1">
    <location>
        <begin position="78"/>
        <end position="99"/>
    </location>
</feature>
<gene>
    <name evidence="3" type="ORF">WICMUC_002807</name>
</gene>
<feature type="transmembrane region" description="Helical" evidence="2">
    <location>
        <begin position="408"/>
        <end position="426"/>
    </location>
</feature>
<dbReference type="Proteomes" id="UP000769528">
    <property type="component" value="Unassembled WGS sequence"/>
</dbReference>
<dbReference type="AlphaFoldDB" id="A0A9P8TDI3"/>
<feature type="transmembrane region" description="Helical" evidence="2">
    <location>
        <begin position="446"/>
        <end position="472"/>
    </location>
</feature>
<feature type="transmembrane region" description="Helical" evidence="2">
    <location>
        <begin position="492"/>
        <end position="513"/>
    </location>
</feature>
<evidence type="ECO:0000256" key="1">
    <source>
        <dbReference type="SAM" id="MobiDB-lite"/>
    </source>
</evidence>
<sequence length="521" mass="58470">MAFEDFKLHSDLSDNSSRLSKNKGLIQGSQIPECHTKGVYVFAEKTMKTLHKFDNNESSSIRSNKKVQDQTEGKEDQSLSGLESPAATQSTSLSSQNGHNRNLLFEEKISIITDDAVRSGNKEFLYSHDEVLDKQDGRSATETTNDDLKELNDPAFSKIKLESRPNSMDELVSQIYDCEGQLENAKTEISDKKLLHKELNVCQNLPKLIIPIIMLMILLSILIILTSLPIFTCVDPNGLCVPQLEIQLVDKSPAAKATFLTVKEALKVLSYLALDFGGDNRHSDLLNSSLDSYYESKIIDTFNVNTVYKLNFLGYCRQSANNVDLFCMRSYGFDLIQVFARDTGAQLGKLTNTNIDIMGDSFAIAYELVIAGMSEMDIFGEEATEYVKYAILLQKFSRSLGLLNLTNFIINVILLTNLVLILTILLSKIQKKSHKDCLQHMKRYIFIMMMSLQFIGLVIGFLICSLTLEFFVKIHKLGSSLGIAIVSAGKGYFFIWCVFALQLLSSGILIYLLNHVRKDNL</sequence>
<dbReference type="EMBL" id="JAEUBF010000781">
    <property type="protein sequence ID" value="KAH3675151.1"/>
    <property type="molecule type" value="Genomic_DNA"/>
</dbReference>
<evidence type="ECO:0000313" key="4">
    <source>
        <dbReference type="Proteomes" id="UP000769528"/>
    </source>
</evidence>
<name>A0A9P8TDI3_9ASCO</name>
<accession>A0A9P8TDI3</accession>
<keyword evidence="2" id="KW-1133">Transmembrane helix</keyword>
<keyword evidence="2" id="KW-0472">Membrane</keyword>
<reference evidence="3" key="2">
    <citation type="submission" date="2021-01" db="EMBL/GenBank/DDBJ databases">
        <authorList>
            <person name="Schikora-Tamarit M.A."/>
        </authorList>
    </citation>
    <scope>NUCLEOTIDE SEQUENCE</scope>
    <source>
        <strain evidence="3">CBS6341</strain>
    </source>
</reference>
<protein>
    <submittedName>
        <fullName evidence="3">Uncharacterized protein</fullName>
    </submittedName>
</protein>
<feature type="region of interest" description="Disordered" evidence="1">
    <location>
        <begin position="53"/>
        <end position="99"/>
    </location>
</feature>
<organism evidence="3 4">
    <name type="scientific">Wickerhamomyces mucosus</name>
    <dbReference type="NCBI Taxonomy" id="1378264"/>
    <lineage>
        <taxon>Eukaryota</taxon>
        <taxon>Fungi</taxon>
        <taxon>Dikarya</taxon>
        <taxon>Ascomycota</taxon>
        <taxon>Saccharomycotina</taxon>
        <taxon>Saccharomycetes</taxon>
        <taxon>Phaffomycetales</taxon>
        <taxon>Wickerhamomycetaceae</taxon>
        <taxon>Wickerhamomyces</taxon>
    </lineage>
</organism>
<evidence type="ECO:0000256" key="2">
    <source>
        <dbReference type="SAM" id="Phobius"/>
    </source>
</evidence>
<feature type="compositionally biased region" description="Basic and acidic residues" evidence="1">
    <location>
        <begin position="66"/>
        <end position="77"/>
    </location>
</feature>